<dbReference type="Pfam" id="PF16409">
    <property type="entry name" value="DUF5017"/>
    <property type="match status" value="1"/>
</dbReference>
<gene>
    <name evidence="2" type="ORF">BCY89_27410</name>
</gene>
<comment type="caution">
    <text evidence="2">The sequence shown here is derived from an EMBL/GenBank/DDBJ whole genome shotgun (WGS) entry which is preliminary data.</text>
</comment>
<protein>
    <submittedName>
        <fullName evidence="2">DUF5017 domain-containing protein</fullName>
    </submittedName>
</protein>
<organism evidence="2 3">
    <name type="scientific">Sphingobacterium siyangense</name>
    <dbReference type="NCBI Taxonomy" id="459529"/>
    <lineage>
        <taxon>Bacteria</taxon>
        <taxon>Pseudomonadati</taxon>
        <taxon>Bacteroidota</taxon>
        <taxon>Sphingobacteriia</taxon>
        <taxon>Sphingobacteriales</taxon>
        <taxon>Sphingobacteriaceae</taxon>
        <taxon>Sphingobacterium</taxon>
    </lineage>
</organism>
<dbReference type="PROSITE" id="PS51257">
    <property type="entry name" value="PROKAR_LIPOPROTEIN"/>
    <property type="match status" value="1"/>
</dbReference>
<evidence type="ECO:0000259" key="1">
    <source>
        <dbReference type="Pfam" id="PF16409"/>
    </source>
</evidence>
<dbReference type="Proteomes" id="UP000286402">
    <property type="component" value="Unassembled WGS sequence"/>
</dbReference>
<dbReference type="RefSeq" id="WP_120333920.1">
    <property type="nucleotide sequence ID" value="NZ_JBBCTW010000030.1"/>
</dbReference>
<proteinExistence type="predicted"/>
<reference evidence="2 3" key="1">
    <citation type="submission" date="2016-07" db="EMBL/GenBank/DDBJ databases">
        <title>Genome analysis of Sphingobacterium siyangense T12B17.</title>
        <authorList>
            <person name="Xu D."/>
            <person name="Su Y."/>
            <person name="Zheng S."/>
        </authorList>
    </citation>
    <scope>NUCLEOTIDE SEQUENCE [LARGE SCALE GENOMIC DNA]</scope>
    <source>
        <strain evidence="2 3">T12B17</strain>
    </source>
</reference>
<dbReference type="EMBL" id="MCAQ01000009">
    <property type="protein sequence ID" value="RKF37725.1"/>
    <property type="molecule type" value="Genomic_DNA"/>
</dbReference>
<accession>A0A420FXS3</accession>
<evidence type="ECO:0000313" key="2">
    <source>
        <dbReference type="EMBL" id="RKF37725.1"/>
    </source>
</evidence>
<dbReference type="AlphaFoldDB" id="A0A420FXS3"/>
<name>A0A420FXS3_9SPHI</name>
<feature type="domain" description="DUF5017" evidence="1">
    <location>
        <begin position="18"/>
        <end position="208"/>
    </location>
</feature>
<evidence type="ECO:0000313" key="3">
    <source>
        <dbReference type="Proteomes" id="UP000286402"/>
    </source>
</evidence>
<dbReference type="InterPro" id="IPR032185">
    <property type="entry name" value="DUF5017"/>
</dbReference>
<sequence length="308" mass="33983">MKRYIYIASLLVLPSLQSCEKKEAIPLNLEVHTDKNSYKVGERVLFHISGNPDQLTFFSGEEGHKYVYRERTKAIPQAVTLEFSSNRRYGTDAQQPNSLRLLVSQQFAGIYQPDAIKESDWVDITAAFKLSGIQANDATYVSSGQVDLSKLSASGFNLNANAMVYFAFKYSGKTGSTQPRWWINQFSLNTETTEGITLPIANLQGAAWTSIALENSPVSWLLSSAGLRFQGGGATIGSNQVWAISKPLDLTSVTPDKGVALKNMSTRMDTYAYSFTTPGTYEITFVGSNSNVYGEYPVVKKVELEVTE</sequence>
<keyword evidence="3" id="KW-1185">Reference proteome</keyword>